<evidence type="ECO:0000313" key="2">
    <source>
        <dbReference type="Proteomes" id="UP000053237"/>
    </source>
</evidence>
<reference evidence="1 2" key="1">
    <citation type="submission" date="2012-05" db="EMBL/GenBank/DDBJ databases">
        <title>Recombination and specialization in a pathogen metapopulation.</title>
        <authorList>
            <person name="Gardiner A."/>
            <person name="Kemen E."/>
            <person name="Schultz-Larsen T."/>
            <person name="MacLean D."/>
            <person name="Van Oosterhout C."/>
            <person name="Jones J.D.G."/>
        </authorList>
    </citation>
    <scope>NUCLEOTIDE SEQUENCE [LARGE SCALE GENOMIC DNA]</scope>
    <source>
        <strain evidence="1 2">Ac Nc2</strain>
    </source>
</reference>
<sequence length="300" mass="34060">MSSRTLRVVYKKEKYTVSFDALAEAESLVLLKKEIEKESGVSWMHQKLIHRGKVISKVSQIPVNNSMVMMILNEKFYASKGEAKKASIPKIIEIEEIKAIQVTSSRMPAVDPGSIPPGQVLIHVTQGKKTHQFLLPVGDNVLQIKKSLSAICGHDHHMIRLIINGKRPKNEIVLSTLLVDPKGSCSLRCMMLFTENFHIQAEKEESLCKLLDEAVDVQCQKADLMRKLSKNIFDSYERVFELTSLRDQKIAPLLENLKQILESIERSHMLLDQIPVLQKVLEELKQSESEIRLQLDGVLK</sequence>
<accession>A0A024GEK6</accession>
<dbReference type="Gene3D" id="3.10.20.90">
    <property type="entry name" value="Phosphatidylinositol 3-kinase Catalytic Subunit, Chain A, domain 1"/>
    <property type="match status" value="1"/>
</dbReference>
<keyword evidence="2" id="KW-1185">Reference proteome</keyword>
<dbReference type="AlphaFoldDB" id="A0A024GEK6"/>
<proteinExistence type="predicted"/>
<evidence type="ECO:0008006" key="3">
    <source>
        <dbReference type="Google" id="ProtNLM"/>
    </source>
</evidence>
<dbReference type="InterPro" id="IPR029071">
    <property type="entry name" value="Ubiquitin-like_domsf"/>
</dbReference>
<comment type="caution">
    <text evidence="1">The sequence shown here is derived from an EMBL/GenBank/DDBJ whole genome shotgun (WGS) entry which is preliminary data.</text>
</comment>
<evidence type="ECO:0000313" key="1">
    <source>
        <dbReference type="EMBL" id="CCI44925.1"/>
    </source>
</evidence>
<organism evidence="1 2">
    <name type="scientific">Albugo candida</name>
    <dbReference type="NCBI Taxonomy" id="65357"/>
    <lineage>
        <taxon>Eukaryota</taxon>
        <taxon>Sar</taxon>
        <taxon>Stramenopiles</taxon>
        <taxon>Oomycota</taxon>
        <taxon>Peronosporomycetes</taxon>
        <taxon>Albuginales</taxon>
        <taxon>Albuginaceae</taxon>
        <taxon>Albugo</taxon>
    </lineage>
</organism>
<gene>
    <name evidence="1" type="ORF">BN9_057490</name>
</gene>
<dbReference type="EMBL" id="CAIX01000082">
    <property type="protein sequence ID" value="CCI44925.1"/>
    <property type="molecule type" value="Genomic_DNA"/>
</dbReference>
<protein>
    <recommendedName>
        <fullName evidence="3">Ubiquitin-like domain-containing protein</fullName>
    </recommendedName>
</protein>
<dbReference type="SUPFAM" id="SSF54236">
    <property type="entry name" value="Ubiquitin-like"/>
    <property type="match status" value="1"/>
</dbReference>
<dbReference type="InParanoid" id="A0A024GEK6"/>
<dbReference type="Proteomes" id="UP000053237">
    <property type="component" value="Unassembled WGS sequence"/>
</dbReference>
<name>A0A024GEK6_9STRA</name>